<dbReference type="HAMAP" id="MF_00265">
    <property type="entry name" value="VapC_Nob1"/>
    <property type="match status" value="1"/>
</dbReference>
<dbReference type="SUPFAM" id="SSF88723">
    <property type="entry name" value="PIN domain-like"/>
    <property type="match status" value="1"/>
</dbReference>
<keyword evidence="4 6" id="KW-0378">Hydrolase</keyword>
<evidence type="ECO:0000256" key="3">
    <source>
        <dbReference type="ARBA" id="ARBA00022723"/>
    </source>
</evidence>
<feature type="binding site" evidence="6">
    <location>
        <position position="5"/>
    </location>
    <ligand>
        <name>Mg(2+)</name>
        <dbReference type="ChEBI" id="CHEBI:18420"/>
    </ligand>
</feature>
<comment type="similarity">
    <text evidence="6">Belongs to the PINc/VapC protein family.</text>
</comment>
<organism evidence="8 9">
    <name type="scientific">Blastococcus colisei</name>
    <dbReference type="NCBI Taxonomy" id="1564162"/>
    <lineage>
        <taxon>Bacteria</taxon>
        <taxon>Bacillati</taxon>
        <taxon>Actinomycetota</taxon>
        <taxon>Actinomycetes</taxon>
        <taxon>Geodermatophilales</taxon>
        <taxon>Geodermatophilaceae</taxon>
        <taxon>Blastococcus</taxon>
    </lineage>
</organism>
<keyword evidence="5 6" id="KW-0460">Magnesium</keyword>
<comment type="function">
    <text evidence="6">Toxic component of a toxin-antitoxin (TA) system. An RNase.</text>
</comment>
<accession>A0A543NV25</accession>
<dbReference type="InterPro" id="IPR029060">
    <property type="entry name" value="PIN-like_dom_sf"/>
</dbReference>
<dbReference type="AlphaFoldDB" id="A0A543NV25"/>
<dbReference type="InterPro" id="IPR002716">
    <property type="entry name" value="PIN_dom"/>
</dbReference>
<evidence type="ECO:0000259" key="7">
    <source>
        <dbReference type="Pfam" id="PF01850"/>
    </source>
</evidence>
<dbReference type="OrthoDB" id="4750219at2"/>
<keyword evidence="9" id="KW-1185">Reference proteome</keyword>
<evidence type="ECO:0000313" key="8">
    <source>
        <dbReference type="EMBL" id="TQN35682.1"/>
    </source>
</evidence>
<dbReference type="Gene3D" id="3.40.50.1010">
    <property type="entry name" value="5'-nuclease"/>
    <property type="match status" value="1"/>
</dbReference>
<feature type="domain" description="PIN" evidence="7">
    <location>
        <begin position="2"/>
        <end position="121"/>
    </location>
</feature>
<dbReference type="GO" id="GO:0000287">
    <property type="term" value="F:magnesium ion binding"/>
    <property type="evidence" value="ECO:0007669"/>
    <property type="project" value="UniProtKB-UniRule"/>
</dbReference>
<dbReference type="Pfam" id="PF01850">
    <property type="entry name" value="PIN"/>
    <property type="match status" value="1"/>
</dbReference>
<reference evidence="8 9" key="1">
    <citation type="submission" date="2019-06" db="EMBL/GenBank/DDBJ databases">
        <title>Sequencing the genomes of 1000 actinobacteria strains.</title>
        <authorList>
            <person name="Klenk H.-P."/>
        </authorList>
    </citation>
    <scope>NUCLEOTIDE SEQUENCE [LARGE SCALE GENOMIC DNA]</scope>
    <source>
        <strain evidence="8 9">DSM 46837</strain>
    </source>
</reference>
<proteinExistence type="inferred from homology"/>
<comment type="caution">
    <text evidence="8">The sequence shown here is derived from an EMBL/GenBank/DDBJ whole genome shotgun (WGS) entry which is preliminary data.</text>
</comment>
<evidence type="ECO:0000256" key="1">
    <source>
        <dbReference type="ARBA" id="ARBA00022649"/>
    </source>
</evidence>
<evidence type="ECO:0000256" key="5">
    <source>
        <dbReference type="ARBA" id="ARBA00022842"/>
    </source>
</evidence>
<dbReference type="GO" id="GO:0090729">
    <property type="term" value="F:toxin activity"/>
    <property type="evidence" value="ECO:0007669"/>
    <property type="project" value="UniProtKB-KW"/>
</dbReference>
<evidence type="ECO:0000313" key="9">
    <source>
        <dbReference type="Proteomes" id="UP000319865"/>
    </source>
</evidence>
<comment type="cofactor">
    <cofactor evidence="6">
        <name>Mg(2+)</name>
        <dbReference type="ChEBI" id="CHEBI:18420"/>
    </cofactor>
</comment>
<feature type="binding site" evidence="6">
    <location>
        <position position="92"/>
    </location>
    <ligand>
        <name>Mg(2+)</name>
        <dbReference type="ChEBI" id="CHEBI:18420"/>
    </ligand>
</feature>
<dbReference type="EMBL" id="VFQE01000003">
    <property type="protein sequence ID" value="TQN35682.1"/>
    <property type="molecule type" value="Genomic_DNA"/>
</dbReference>
<evidence type="ECO:0000256" key="2">
    <source>
        <dbReference type="ARBA" id="ARBA00022722"/>
    </source>
</evidence>
<evidence type="ECO:0000256" key="4">
    <source>
        <dbReference type="ARBA" id="ARBA00022801"/>
    </source>
</evidence>
<evidence type="ECO:0000256" key="6">
    <source>
        <dbReference type="HAMAP-Rule" id="MF_00265"/>
    </source>
</evidence>
<dbReference type="GO" id="GO:0016787">
    <property type="term" value="F:hydrolase activity"/>
    <property type="evidence" value="ECO:0007669"/>
    <property type="project" value="UniProtKB-KW"/>
</dbReference>
<keyword evidence="6" id="KW-0800">Toxin</keyword>
<protein>
    <recommendedName>
        <fullName evidence="6">Ribonuclease VapC</fullName>
        <shortName evidence="6">RNase VapC</shortName>
        <ecNumber evidence="6">3.1.-.-</ecNumber>
    </recommendedName>
    <alternativeName>
        <fullName evidence="6">Toxin VapC</fullName>
    </alternativeName>
</protein>
<dbReference type="GO" id="GO:0004540">
    <property type="term" value="F:RNA nuclease activity"/>
    <property type="evidence" value="ECO:0007669"/>
    <property type="project" value="InterPro"/>
</dbReference>
<sequence length="132" mass="14231">MIYLDSSAVVKLILQEAESDELESWLTVSRAKAPLVSSALTRVEVLRACRRVDETLLTPARNLLRGIDLLPMDSAIVESAAELSPAVLRSLDAMHLATALQLDADLEALIAYDARLAEAARAHGLTVDQPGI</sequence>
<gene>
    <name evidence="6" type="primary">vapC</name>
    <name evidence="8" type="ORF">FHU33_4910</name>
</gene>
<dbReference type="Proteomes" id="UP000319865">
    <property type="component" value="Unassembled WGS sequence"/>
</dbReference>
<keyword evidence="3 6" id="KW-0479">Metal-binding</keyword>
<dbReference type="InterPro" id="IPR022907">
    <property type="entry name" value="VapC_family"/>
</dbReference>
<name>A0A543NV25_9ACTN</name>
<dbReference type="RefSeq" id="WP_142028174.1">
    <property type="nucleotide sequence ID" value="NZ_VFQE01000003.1"/>
</dbReference>
<dbReference type="CDD" id="cd09874">
    <property type="entry name" value="PIN_MT3492-like"/>
    <property type="match status" value="1"/>
</dbReference>
<keyword evidence="1 6" id="KW-1277">Toxin-antitoxin system</keyword>
<dbReference type="EC" id="3.1.-.-" evidence="6"/>
<keyword evidence="2 6" id="KW-0540">Nuclease</keyword>